<dbReference type="PANTHER" id="PTHR47701">
    <property type="entry name" value="PROTEIN MODIFIER OF SNC1 11"/>
    <property type="match status" value="1"/>
</dbReference>
<feature type="region of interest" description="Disordered" evidence="1">
    <location>
        <begin position="1"/>
        <end position="60"/>
    </location>
</feature>
<accession>A0AAV9B2S1</accession>
<dbReference type="InterPro" id="IPR044209">
    <property type="entry name" value="MOS11"/>
</dbReference>
<organism evidence="3 4">
    <name type="scientific">Acorus gramineus</name>
    <name type="common">Dwarf sweet flag</name>
    <dbReference type="NCBI Taxonomy" id="55184"/>
    <lineage>
        <taxon>Eukaryota</taxon>
        <taxon>Viridiplantae</taxon>
        <taxon>Streptophyta</taxon>
        <taxon>Embryophyta</taxon>
        <taxon>Tracheophyta</taxon>
        <taxon>Spermatophyta</taxon>
        <taxon>Magnoliopsida</taxon>
        <taxon>Liliopsida</taxon>
        <taxon>Acoraceae</taxon>
        <taxon>Acorus</taxon>
    </lineage>
</organism>
<evidence type="ECO:0000313" key="3">
    <source>
        <dbReference type="EMBL" id="KAK1270990.1"/>
    </source>
</evidence>
<name>A0AAV9B2S1_ACOGR</name>
<protein>
    <recommendedName>
        <fullName evidence="2">THO1-MOS11 C-terminal domain-containing protein</fullName>
    </recommendedName>
</protein>
<evidence type="ECO:0000256" key="1">
    <source>
        <dbReference type="SAM" id="MobiDB-lite"/>
    </source>
</evidence>
<dbReference type="GO" id="GO:0016973">
    <property type="term" value="P:poly(A)+ mRNA export from nucleus"/>
    <property type="evidence" value="ECO:0007669"/>
    <property type="project" value="InterPro"/>
</dbReference>
<gene>
    <name evidence="3" type="ORF">QJS04_geneDACA014699</name>
</gene>
<comment type="caution">
    <text evidence="3">The sequence shown here is derived from an EMBL/GenBank/DDBJ whole genome shotgun (WGS) entry which is preliminary data.</text>
</comment>
<dbReference type="PANTHER" id="PTHR47701:SF2">
    <property type="entry name" value="PROTEIN MODIFIER OF SNC1 11"/>
    <property type="match status" value="1"/>
</dbReference>
<reference evidence="3" key="1">
    <citation type="journal article" date="2023" name="Nat. Commun.">
        <title>Diploid and tetraploid genomes of Acorus and the evolution of monocots.</title>
        <authorList>
            <person name="Ma L."/>
            <person name="Liu K.W."/>
            <person name="Li Z."/>
            <person name="Hsiao Y.Y."/>
            <person name="Qi Y."/>
            <person name="Fu T."/>
            <person name="Tang G.D."/>
            <person name="Zhang D."/>
            <person name="Sun W.H."/>
            <person name="Liu D.K."/>
            <person name="Li Y."/>
            <person name="Chen G.Z."/>
            <person name="Liu X.D."/>
            <person name="Liao X.Y."/>
            <person name="Jiang Y.T."/>
            <person name="Yu X."/>
            <person name="Hao Y."/>
            <person name="Huang J."/>
            <person name="Zhao X.W."/>
            <person name="Ke S."/>
            <person name="Chen Y.Y."/>
            <person name="Wu W.L."/>
            <person name="Hsu J.L."/>
            <person name="Lin Y.F."/>
            <person name="Huang M.D."/>
            <person name="Li C.Y."/>
            <person name="Huang L."/>
            <person name="Wang Z.W."/>
            <person name="Zhao X."/>
            <person name="Zhong W.Y."/>
            <person name="Peng D.H."/>
            <person name="Ahmad S."/>
            <person name="Lan S."/>
            <person name="Zhang J.S."/>
            <person name="Tsai W.C."/>
            <person name="Van de Peer Y."/>
            <person name="Liu Z.J."/>
        </authorList>
    </citation>
    <scope>NUCLEOTIDE SEQUENCE</scope>
    <source>
        <strain evidence="3">SCP</strain>
    </source>
</reference>
<feature type="domain" description="THO1-MOS11 C-terminal" evidence="2">
    <location>
        <begin position="51"/>
        <end position="76"/>
    </location>
</feature>
<reference evidence="3" key="2">
    <citation type="submission" date="2023-06" db="EMBL/GenBank/DDBJ databases">
        <authorList>
            <person name="Ma L."/>
            <person name="Liu K.-W."/>
            <person name="Li Z."/>
            <person name="Hsiao Y.-Y."/>
            <person name="Qi Y."/>
            <person name="Fu T."/>
            <person name="Tang G."/>
            <person name="Zhang D."/>
            <person name="Sun W.-H."/>
            <person name="Liu D.-K."/>
            <person name="Li Y."/>
            <person name="Chen G.-Z."/>
            <person name="Liu X.-D."/>
            <person name="Liao X.-Y."/>
            <person name="Jiang Y.-T."/>
            <person name="Yu X."/>
            <person name="Hao Y."/>
            <person name="Huang J."/>
            <person name="Zhao X.-W."/>
            <person name="Ke S."/>
            <person name="Chen Y.-Y."/>
            <person name="Wu W.-L."/>
            <person name="Hsu J.-L."/>
            <person name="Lin Y.-F."/>
            <person name="Huang M.-D."/>
            <person name="Li C.-Y."/>
            <person name="Huang L."/>
            <person name="Wang Z.-W."/>
            <person name="Zhao X."/>
            <person name="Zhong W.-Y."/>
            <person name="Peng D.-H."/>
            <person name="Ahmad S."/>
            <person name="Lan S."/>
            <person name="Zhang J.-S."/>
            <person name="Tsai W.-C."/>
            <person name="Van De Peer Y."/>
            <person name="Liu Z.-J."/>
        </authorList>
    </citation>
    <scope>NUCLEOTIDE SEQUENCE</scope>
    <source>
        <strain evidence="3">SCP</strain>
        <tissue evidence="3">Leaves</tissue>
    </source>
</reference>
<sequence>MHDPPPTTATTAGEAAEPESTASKDAEAPAEEAGSLSRSPPPATEAAPDPVSDLQKKALRAERFGMTVQISEEEKRSSQLN</sequence>
<feature type="compositionally biased region" description="Low complexity" evidence="1">
    <location>
        <begin position="8"/>
        <end position="21"/>
    </location>
</feature>
<dbReference type="EMBL" id="JAUJYN010000005">
    <property type="protein sequence ID" value="KAK1270990.1"/>
    <property type="molecule type" value="Genomic_DNA"/>
</dbReference>
<evidence type="ECO:0000313" key="4">
    <source>
        <dbReference type="Proteomes" id="UP001179952"/>
    </source>
</evidence>
<dbReference type="Proteomes" id="UP001179952">
    <property type="component" value="Unassembled WGS sequence"/>
</dbReference>
<keyword evidence="4" id="KW-1185">Reference proteome</keyword>
<dbReference type="InterPro" id="IPR040746">
    <property type="entry name" value="THO1_MOS11_C"/>
</dbReference>
<dbReference type="AlphaFoldDB" id="A0AAV9B2S1"/>
<proteinExistence type="predicted"/>
<dbReference type="GO" id="GO:0005634">
    <property type="term" value="C:nucleus"/>
    <property type="evidence" value="ECO:0007669"/>
    <property type="project" value="TreeGrafter"/>
</dbReference>
<dbReference type="Pfam" id="PF18592">
    <property type="entry name" value="Tho1_MOS11_C"/>
    <property type="match status" value="1"/>
</dbReference>
<evidence type="ECO:0000259" key="2">
    <source>
        <dbReference type="Pfam" id="PF18592"/>
    </source>
</evidence>